<name>A0A6A3SXF0_9STRA</name>
<dbReference type="Proteomes" id="UP000488956">
    <property type="component" value="Unassembled WGS sequence"/>
</dbReference>
<reference evidence="10 11" key="1">
    <citation type="submission" date="2018-08" db="EMBL/GenBank/DDBJ databases">
        <title>Genomic investigation of the strawberry pathogen Phytophthora fragariae indicates pathogenicity is determined by transcriptional variation in three key races.</title>
        <authorList>
            <person name="Adams T.M."/>
            <person name="Armitage A.D."/>
            <person name="Sobczyk M.K."/>
            <person name="Bates H.J."/>
            <person name="Dunwell J.M."/>
            <person name="Nellist C.F."/>
            <person name="Harrison R.J."/>
        </authorList>
    </citation>
    <scope>NUCLEOTIDE SEQUENCE [LARGE SCALE GENOMIC DNA]</scope>
    <source>
        <strain evidence="8 12">A4</strain>
        <strain evidence="5 13">BC-1</strain>
        <strain evidence="7 16">BC-23</strain>
        <strain evidence="6 11">NOV-27</strain>
        <strain evidence="3 14">NOV-5</strain>
        <strain evidence="4 15">NOV-71</strain>
        <strain evidence="9 17">NOV-77</strain>
        <strain evidence="1 10">NOV-9</strain>
        <strain evidence="2 18">ONT-3</strain>
    </source>
</reference>
<evidence type="ECO:0000313" key="8">
    <source>
        <dbReference type="EMBL" id="KAE9304377.1"/>
    </source>
</evidence>
<dbReference type="Proteomes" id="UP000486351">
    <property type="component" value="Unassembled WGS sequence"/>
</dbReference>
<evidence type="ECO:0000313" key="13">
    <source>
        <dbReference type="Proteomes" id="UP000440367"/>
    </source>
</evidence>
<evidence type="ECO:0000313" key="3">
    <source>
        <dbReference type="EMBL" id="KAE9120046.1"/>
    </source>
</evidence>
<comment type="caution">
    <text evidence="3">The sequence shown here is derived from an EMBL/GenBank/DDBJ whole genome shotgun (WGS) entry which is preliminary data.</text>
</comment>
<dbReference type="Proteomes" id="UP000440732">
    <property type="component" value="Unassembled WGS sequence"/>
</dbReference>
<evidence type="ECO:0000313" key="4">
    <source>
        <dbReference type="EMBL" id="KAE9135548.1"/>
    </source>
</evidence>
<evidence type="ECO:0000313" key="7">
    <source>
        <dbReference type="EMBL" id="KAE9228289.1"/>
    </source>
</evidence>
<dbReference type="AlphaFoldDB" id="A0A6A3SXF0"/>
<accession>A0A6A3SXF0</accession>
<evidence type="ECO:0000313" key="18">
    <source>
        <dbReference type="Proteomes" id="UP000488956"/>
    </source>
</evidence>
<evidence type="ECO:0000313" key="17">
    <source>
        <dbReference type="Proteomes" id="UP000486351"/>
    </source>
</evidence>
<evidence type="ECO:0000313" key="15">
    <source>
        <dbReference type="Proteomes" id="UP000441208"/>
    </source>
</evidence>
<keyword evidence="11" id="KW-1185">Reference proteome</keyword>
<dbReference type="EMBL" id="QXGD01001545">
    <property type="protein sequence ID" value="KAE9203875.1"/>
    <property type="molecule type" value="Genomic_DNA"/>
</dbReference>
<dbReference type="EMBL" id="QXFY01000083">
    <property type="protein sequence ID" value="KAE9358046.1"/>
    <property type="molecule type" value="Genomic_DNA"/>
</dbReference>
<dbReference type="Proteomes" id="UP000437068">
    <property type="component" value="Unassembled WGS sequence"/>
</dbReference>
<evidence type="ECO:0000313" key="6">
    <source>
        <dbReference type="EMBL" id="KAE9212758.1"/>
    </source>
</evidence>
<sequence length="36" mass="3688">MPILTASRLVHLFLSDQAAACALFDAVAAAVDSAEV</sequence>
<evidence type="ECO:0000313" key="5">
    <source>
        <dbReference type="EMBL" id="KAE9203875.1"/>
    </source>
</evidence>
<evidence type="ECO:0000313" key="11">
    <source>
        <dbReference type="Proteomes" id="UP000433483"/>
    </source>
</evidence>
<dbReference type="Proteomes" id="UP000429523">
    <property type="component" value="Unassembled WGS sequence"/>
</dbReference>
<proteinExistence type="predicted"/>
<dbReference type="Proteomes" id="UP000440367">
    <property type="component" value="Unassembled WGS sequence"/>
</dbReference>
<evidence type="ECO:0000313" key="1">
    <source>
        <dbReference type="EMBL" id="KAE8929266.1"/>
    </source>
</evidence>
<dbReference type="EMBL" id="QXFX01001355">
    <property type="protein sequence ID" value="KAE9091715.1"/>
    <property type="molecule type" value="Genomic_DNA"/>
</dbReference>
<dbReference type="Proteomes" id="UP000476176">
    <property type="component" value="Unassembled WGS sequence"/>
</dbReference>
<dbReference type="EMBL" id="QXFZ01000068">
    <property type="protein sequence ID" value="KAE9135548.1"/>
    <property type="molecule type" value="Genomic_DNA"/>
</dbReference>
<evidence type="ECO:0000313" key="14">
    <source>
        <dbReference type="Proteomes" id="UP000440732"/>
    </source>
</evidence>
<protein>
    <submittedName>
        <fullName evidence="3">Uncharacterized protein</fullName>
    </submittedName>
</protein>
<evidence type="ECO:0000313" key="9">
    <source>
        <dbReference type="EMBL" id="KAE9358046.1"/>
    </source>
</evidence>
<evidence type="ECO:0000313" key="10">
    <source>
        <dbReference type="Proteomes" id="UP000429523"/>
    </source>
</evidence>
<dbReference type="EMBL" id="QXGA01001401">
    <property type="protein sequence ID" value="KAE9120046.1"/>
    <property type="molecule type" value="Genomic_DNA"/>
</dbReference>
<organism evidence="3 14">
    <name type="scientific">Phytophthora fragariae</name>
    <dbReference type="NCBI Taxonomy" id="53985"/>
    <lineage>
        <taxon>Eukaryota</taxon>
        <taxon>Sar</taxon>
        <taxon>Stramenopiles</taxon>
        <taxon>Oomycota</taxon>
        <taxon>Peronosporomycetes</taxon>
        <taxon>Peronosporales</taxon>
        <taxon>Peronosporaceae</taxon>
        <taxon>Phytophthora</taxon>
    </lineage>
</organism>
<dbReference type="EMBL" id="QXGE01000755">
    <property type="protein sequence ID" value="KAE9304377.1"/>
    <property type="molecule type" value="Genomic_DNA"/>
</dbReference>
<evidence type="ECO:0000313" key="12">
    <source>
        <dbReference type="Proteomes" id="UP000437068"/>
    </source>
</evidence>
<evidence type="ECO:0000313" key="16">
    <source>
        <dbReference type="Proteomes" id="UP000476176"/>
    </source>
</evidence>
<dbReference type="Proteomes" id="UP000433483">
    <property type="component" value="Unassembled WGS sequence"/>
</dbReference>
<dbReference type="EMBL" id="QXGC01000598">
    <property type="protein sequence ID" value="KAE9228289.1"/>
    <property type="molecule type" value="Genomic_DNA"/>
</dbReference>
<dbReference type="Proteomes" id="UP000441208">
    <property type="component" value="Unassembled WGS sequence"/>
</dbReference>
<dbReference type="EMBL" id="QXGB01000498">
    <property type="protein sequence ID" value="KAE9212758.1"/>
    <property type="molecule type" value="Genomic_DNA"/>
</dbReference>
<gene>
    <name evidence="8" type="ORF">PF001_g13113</name>
    <name evidence="5" type="ORF">PF002_g20798</name>
    <name evidence="7" type="ORF">PF004_g11115</name>
    <name evidence="6" type="ORF">PF005_g10461</name>
    <name evidence="3" type="ORF">PF006_g18226</name>
    <name evidence="4" type="ORF">PF007_g2505</name>
    <name evidence="9" type="ORF">PF008_g2873</name>
    <name evidence="1" type="ORF">PF009_g20605</name>
    <name evidence="2" type="ORF">PF010_g18094</name>
</gene>
<evidence type="ECO:0000313" key="2">
    <source>
        <dbReference type="EMBL" id="KAE9091715.1"/>
    </source>
</evidence>
<dbReference type="EMBL" id="QXGF01001547">
    <property type="protein sequence ID" value="KAE8929266.1"/>
    <property type="molecule type" value="Genomic_DNA"/>
</dbReference>